<reference evidence="1 2" key="1">
    <citation type="journal article" date="2017" name="Nat. Ecol. Evol.">
        <title>Scallop genome provides insights into evolution of bilaterian karyotype and development.</title>
        <authorList>
            <person name="Wang S."/>
            <person name="Zhang J."/>
            <person name="Jiao W."/>
            <person name="Li J."/>
            <person name="Xun X."/>
            <person name="Sun Y."/>
            <person name="Guo X."/>
            <person name="Huan P."/>
            <person name="Dong B."/>
            <person name="Zhang L."/>
            <person name="Hu X."/>
            <person name="Sun X."/>
            <person name="Wang J."/>
            <person name="Zhao C."/>
            <person name="Wang Y."/>
            <person name="Wang D."/>
            <person name="Huang X."/>
            <person name="Wang R."/>
            <person name="Lv J."/>
            <person name="Li Y."/>
            <person name="Zhang Z."/>
            <person name="Liu B."/>
            <person name="Lu W."/>
            <person name="Hui Y."/>
            <person name="Liang J."/>
            <person name="Zhou Z."/>
            <person name="Hou R."/>
            <person name="Li X."/>
            <person name="Liu Y."/>
            <person name="Li H."/>
            <person name="Ning X."/>
            <person name="Lin Y."/>
            <person name="Zhao L."/>
            <person name="Xing Q."/>
            <person name="Dou J."/>
            <person name="Li Y."/>
            <person name="Mao J."/>
            <person name="Guo H."/>
            <person name="Dou H."/>
            <person name="Li T."/>
            <person name="Mu C."/>
            <person name="Jiang W."/>
            <person name="Fu Q."/>
            <person name="Fu X."/>
            <person name="Miao Y."/>
            <person name="Liu J."/>
            <person name="Yu Q."/>
            <person name="Li R."/>
            <person name="Liao H."/>
            <person name="Li X."/>
            <person name="Kong Y."/>
            <person name="Jiang Z."/>
            <person name="Chourrout D."/>
            <person name="Li R."/>
            <person name="Bao Z."/>
        </authorList>
    </citation>
    <scope>NUCLEOTIDE SEQUENCE [LARGE SCALE GENOMIC DNA]</scope>
    <source>
        <strain evidence="1 2">PY_sf001</strain>
    </source>
</reference>
<dbReference type="GO" id="GO:0051087">
    <property type="term" value="F:protein-folding chaperone binding"/>
    <property type="evidence" value="ECO:0007669"/>
    <property type="project" value="InterPro"/>
</dbReference>
<name>A0A210Q9L0_MIZYE</name>
<organism evidence="1 2">
    <name type="scientific">Mizuhopecten yessoensis</name>
    <name type="common">Japanese scallop</name>
    <name type="synonym">Patinopecten yessoensis</name>
    <dbReference type="NCBI Taxonomy" id="6573"/>
    <lineage>
        <taxon>Eukaryota</taxon>
        <taxon>Metazoa</taxon>
        <taxon>Spiralia</taxon>
        <taxon>Lophotrochozoa</taxon>
        <taxon>Mollusca</taxon>
        <taxon>Bivalvia</taxon>
        <taxon>Autobranchia</taxon>
        <taxon>Pteriomorphia</taxon>
        <taxon>Pectinida</taxon>
        <taxon>Pectinoidea</taxon>
        <taxon>Pectinidae</taxon>
        <taxon>Mizuhopecten</taxon>
    </lineage>
</organism>
<dbReference type="Proteomes" id="UP000242188">
    <property type="component" value="Unassembled WGS sequence"/>
</dbReference>
<dbReference type="AlphaFoldDB" id="A0A210Q9L0"/>
<dbReference type="GO" id="GO:0050821">
    <property type="term" value="P:protein stabilization"/>
    <property type="evidence" value="ECO:0007669"/>
    <property type="project" value="TreeGrafter"/>
</dbReference>
<accession>A0A210Q9L0</accession>
<evidence type="ECO:0000313" key="2">
    <source>
        <dbReference type="Proteomes" id="UP000242188"/>
    </source>
</evidence>
<dbReference type="InterPro" id="IPR037689">
    <property type="entry name" value="BAG2"/>
</dbReference>
<evidence type="ECO:0000313" key="1">
    <source>
        <dbReference type="EMBL" id="OWF45379.1"/>
    </source>
</evidence>
<gene>
    <name evidence="1" type="ORF">KP79_PYT08064</name>
</gene>
<dbReference type="PANTHER" id="PTHR12334:SF6">
    <property type="entry name" value="BAG FAMILY MOLECULAR CHAPERONE REGULATOR 2"/>
    <property type="match status" value="1"/>
</dbReference>
<keyword evidence="2" id="KW-1185">Reference proteome</keyword>
<dbReference type="PANTHER" id="PTHR12334">
    <property type="entry name" value="BAG FAMILY MOLECULAR CHAPERONE REGULATOR 2"/>
    <property type="match status" value="1"/>
</dbReference>
<sequence length="199" mass="22716">MTNIEEAPNLEESSSIKEDAKCKDIAILPEGEDDRKTFIGHLYSIESRVENLRERALDIEQEKCLLLQELQRMQDNDKHIEFSEGERDEIEALAERLVCRCLTIEISVTTPRNESQENALKCVNELLQQLEGLCECSVEKAIGKTKAYLNACLAEPTGCIDQRFQGSILGCTIDDQKKIKCRLQRLLEDLRKNCQVVSR</sequence>
<dbReference type="EMBL" id="NEDP02004514">
    <property type="protein sequence ID" value="OWF45379.1"/>
    <property type="molecule type" value="Genomic_DNA"/>
</dbReference>
<proteinExistence type="predicted"/>
<dbReference type="STRING" id="6573.A0A210Q9L0"/>
<dbReference type="GO" id="GO:0000774">
    <property type="term" value="F:adenyl-nucleotide exchange factor activity"/>
    <property type="evidence" value="ECO:0007669"/>
    <property type="project" value="InterPro"/>
</dbReference>
<protein>
    <submittedName>
        <fullName evidence="1">BAG family molecular chaperone regulator 2</fullName>
    </submittedName>
</protein>
<dbReference type="Gene3D" id="1.20.58.890">
    <property type="match status" value="1"/>
</dbReference>
<comment type="caution">
    <text evidence="1">The sequence shown here is derived from an EMBL/GenBank/DDBJ whole genome shotgun (WGS) entry which is preliminary data.</text>
</comment>
<dbReference type="OrthoDB" id="6284251at2759"/>